<evidence type="ECO:0000256" key="2">
    <source>
        <dbReference type="ARBA" id="ARBA00004496"/>
    </source>
</evidence>
<dbReference type="PANTHER" id="PTHR18914:SF9">
    <property type="entry name" value="CATENIN ALPHA"/>
    <property type="match status" value="1"/>
</dbReference>
<dbReference type="GO" id="GO:0008013">
    <property type="term" value="F:beta-catenin binding"/>
    <property type="evidence" value="ECO:0000318"/>
    <property type="project" value="GO_Central"/>
</dbReference>
<keyword evidence="5" id="KW-0130">Cell adhesion</keyword>
<dbReference type="GO" id="GO:0016342">
    <property type="term" value="C:catenin complex"/>
    <property type="evidence" value="ECO:0000318"/>
    <property type="project" value="GO_Central"/>
</dbReference>
<dbReference type="PRINTS" id="PR00805">
    <property type="entry name" value="ALPHACATENIN"/>
</dbReference>
<dbReference type="InParanoid" id="T1ED47"/>
<sequence>MSNFGKFEFKWNTEDFEIRTKSVEKTLEPLINHVTTLMQDSPSRVKKGQSKKAQTLIAAVQMATENFIMQGEMIASEYPEVQKDMLKIIQDVRNSGGQLCQSSLEFSQAPCSSESRVKMVQTARTLLRDVTRLLILADMVDVFLLLRSLQIINGDIDRISSAQNNQELTNCMDHFNENLNEVNQRTGSRQMDLKDERRREDLAAARAVLKKSSVMLFTTTKTHVRHPELQAARSNRDFVLGQVREAVKDISNVAMETGSHRGHDPSRKVKGDIANALDEFENQIIMDPMSYSENRTRPRLEAMLEKIIGRAAMLADGTSTRDERRDKIIRECQNLRSALQNLLSEYLYSVISRNYLVFLGGKINQVYGRTRCLRKHLNRSVSDHVSDCFLDTDMPLLLMLEAAKDGDHERMEAYAGVFVEHANKLIEVSQIACSMCTNEDGIRMVSLACDQLQKLCPQVVNACRTLCSHPRSSEAAENAEAFKEAWLKQLTLLTDAVDDLVSLDDFLAVSEQHILEDINQCVLALQNNDPTSLDETSGRIRGRCQRICDVTEGEMMSFLRGGEGNQYVDRVMECVMELRKQIIVRFTNQMSATINALNSNTPVDENGFVQASNLVYEGVQNVRRAVLNDQNVGDYDSDLEDEAEFEKFSKNAALRKSRRQDNVVFEEDSDRARMRALPEEERNKIQQQVLESATSLIQAAKNLMNAVVLAVRSSYVASTKYPKAGSNLNITWRMKAPEKKPLVQRETLEDMRAKVRRGDSKKTIEPIKALSEFQA</sequence>
<dbReference type="eggNOG" id="KOG3681">
    <property type="taxonomic scope" value="Eukaryota"/>
</dbReference>
<comment type="similarity">
    <text evidence="3">Belongs to the vinculin/alpha-catenin family.</text>
</comment>
<evidence type="ECO:0000313" key="8">
    <source>
        <dbReference type="EnsemblMetazoa" id="HelroP101461"/>
    </source>
</evidence>
<evidence type="ECO:0000313" key="9">
    <source>
        <dbReference type="Proteomes" id="UP000015101"/>
    </source>
</evidence>
<keyword evidence="4" id="KW-0963">Cytoplasm</keyword>
<dbReference type="FunCoup" id="T1ED47">
    <property type="interactions" value="219"/>
</dbReference>
<dbReference type="InterPro" id="IPR001033">
    <property type="entry name" value="Alpha_catenin"/>
</dbReference>
<dbReference type="GO" id="GO:0098609">
    <property type="term" value="P:cell-cell adhesion"/>
    <property type="evidence" value="ECO:0000318"/>
    <property type="project" value="GO_Central"/>
</dbReference>
<evidence type="ECO:0000256" key="6">
    <source>
        <dbReference type="ARBA" id="ARBA00022949"/>
    </source>
</evidence>
<dbReference type="RefSeq" id="XP_009022189.1">
    <property type="nucleotide sequence ID" value="XM_009023941.1"/>
</dbReference>
<reference evidence="9" key="1">
    <citation type="submission" date="2012-12" db="EMBL/GenBank/DDBJ databases">
        <authorList>
            <person name="Hellsten U."/>
            <person name="Grimwood J."/>
            <person name="Chapman J.A."/>
            <person name="Shapiro H."/>
            <person name="Aerts A."/>
            <person name="Otillar R.P."/>
            <person name="Terry A.Y."/>
            <person name="Boore J.L."/>
            <person name="Simakov O."/>
            <person name="Marletaz F."/>
            <person name="Cho S.-J."/>
            <person name="Edsinger-Gonzales E."/>
            <person name="Havlak P."/>
            <person name="Kuo D.-H."/>
            <person name="Larsson T."/>
            <person name="Lv J."/>
            <person name="Arendt D."/>
            <person name="Savage R."/>
            <person name="Osoegawa K."/>
            <person name="de Jong P."/>
            <person name="Lindberg D.R."/>
            <person name="Seaver E.C."/>
            <person name="Weisblat D.A."/>
            <person name="Putnam N.H."/>
            <person name="Grigoriev I.V."/>
            <person name="Rokhsar D.S."/>
        </authorList>
    </citation>
    <scope>NUCLEOTIDE SEQUENCE</scope>
</reference>
<name>T1ED47_HELRO</name>
<reference evidence="7 9" key="2">
    <citation type="journal article" date="2013" name="Nature">
        <title>Insights into bilaterian evolution from three spiralian genomes.</title>
        <authorList>
            <person name="Simakov O."/>
            <person name="Marletaz F."/>
            <person name="Cho S.J."/>
            <person name="Edsinger-Gonzales E."/>
            <person name="Havlak P."/>
            <person name="Hellsten U."/>
            <person name="Kuo D.H."/>
            <person name="Larsson T."/>
            <person name="Lv J."/>
            <person name="Arendt D."/>
            <person name="Savage R."/>
            <person name="Osoegawa K."/>
            <person name="de Jong P."/>
            <person name="Grimwood J."/>
            <person name="Chapman J.A."/>
            <person name="Shapiro H."/>
            <person name="Aerts A."/>
            <person name="Otillar R.P."/>
            <person name="Terry A.Y."/>
            <person name="Boore J.L."/>
            <person name="Grigoriev I.V."/>
            <person name="Lindberg D.R."/>
            <person name="Seaver E.C."/>
            <person name="Weisblat D.A."/>
            <person name="Putnam N.H."/>
            <person name="Rokhsar D.S."/>
        </authorList>
    </citation>
    <scope>NUCLEOTIDE SEQUENCE</scope>
</reference>
<dbReference type="Gene3D" id="1.20.120.230">
    <property type="entry name" value="Alpha-catenin/vinculin-like"/>
    <property type="match status" value="5"/>
</dbReference>
<dbReference type="Pfam" id="PF01044">
    <property type="entry name" value="Vinculin"/>
    <property type="match status" value="2"/>
</dbReference>
<evidence type="ECO:0000313" key="7">
    <source>
        <dbReference type="EMBL" id="ESN99844.1"/>
    </source>
</evidence>
<dbReference type="InterPro" id="IPR006077">
    <property type="entry name" value="Vinculin/catenin"/>
</dbReference>
<dbReference type="OMA" id="MNNMRQF"/>
<dbReference type="PANTHER" id="PTHR18914">
    <property type="entry name" value="ALPHA CATENIN"/>
    <property type="match status" value="1"/>
</dbReference>
<keyword evidence="9" id="KW-1185">Reference proteome</keyword>
<dbReference type="GO" id="GO:0016477">
    <property type="term" value="P:cell migration"/>
    <property type="evidence" value="ECO:0000318"/>
    <property type="project" value="GO_Central"/>
</dbReference>
<dbReference type="CTD" id="20194499"/>
<dbReference type="GO" id="GO:0005912">
    <property type="term" value="C:adherens junction"/>
    <property type="evidence" value="ECO:0000318"/>
    <property type="project" value="GO_Central"/>
</dbReference>
<comment type="subcellular location">
    <subcellularLocation>
        <location evidence="1">Cell junction</location>
    </subcellularLocation>
    <subcellularLocation>
        <location evidence="2">Cytoplasm</location>
    </subcellularLocation>
</comment>
<dbReference type="EnsemblMetazoa" id="HelroT101461">
    <property type="protein sequence ID" value="HelroP101461"/>
    <property type="gene ID" value="HelroG101461"/>
</dbReference>
<dbReference type="EMBL" id="AMQM01005766">
    <property type="status" value="NOT_ANNOTATED_CDS"/>
    <property type="molecule type" value="Genomic_DNA"/>
</dbReference>
<dbReference type="GO" id="GO:0045296">
    <property type="term" value="F:cadherin binding"/>
    <property type="evidence" value="ECO:0007669"/>
    <property type="project" value="InterPro"/>
</dbReference>
<gene>
    <name evidence="8" type="primary">20194499</name>
    <name evidence="7" type="ORF">HELRODRAFT_101461</name>
</gene>
<dbReference type="STRING" id="6412.T1ED47"/>
<dbReference type="EMBL" id="KB097070">
    <property type="protein sequence ID" value="ESN99844.1"/>
    <property type="molecule type" value="Genomic_DNA"/>
</dbReference>
<dbReference type="HOGENOM" id="CLU_015314_2_0_1"/>
<accession>T1ED47</accession>
<proteinExistence type="inferred from homology"/>
<dbReference type="OrthoDB" id="6376697at2759"/>
<evidence type="ECO:0000256" key="1">
    <source>
        <dbReference type="ARBA" id="ARBA00004282"/>
    </source>
</evidence>
<dbReference type="Proteomes" id="UP000015101">
    <property type="component" value="Unassembled WGS sequence"/>
</dbReference>
<keyword evidence="6" id="KW-0965">Cell junction</keyword>
<dbReference type="GO" id="GO:0005737">
    <property type="term" value="C:cytoplasm"/>
    <property type="evidence" value="ECO:0007669"/>
    <property type="project" value="UniProtKB-SubCell"/>
</dbReference>
<reference evidence="8" key="3">
    <citation type="submission" date="2015-06" db="UniProtKB">
        <authorList>
            <consortium name="EnsemblMetazoa"/>
        </authorList>
    </citation>
    <scope>IDENTIFICATION</scope>
</reference>
<dbReference type="AlphaFoldDB" id="T1ED47"/>
<evidence type="ECO:0000256" key="4">
    <source>
        <dbReference type="ARBA" id="ARBA00022490"/>
    </source>
</evidence>
<protein>
    <submittedName>
        <fullName evidence="7 8">Uncharacterized protein</fullName>
    </submittedName>
</protein>
<dbReference type="Gene3D" id="6.10.250.2510">
    <property type="match status" value="1"/>
</dbReference>
<dbReference type="EMBL" id="AMQM01005767">
    <property type="status" value="NOT_ANNOTATED_CDS"/>
    <property type="molecule type" value="Genomic_DNA"/>
</dbReference>
<dbReference type="InterPro" id="IPR036723">
    <property type="entry name" value="Alpha-catenin/vinculin-like_sf"/>
</dbReference>
<evidence type="ECO:0000256" key="3">
    <source>
        <dbReference type="ARBA" id="ARBA00008376"/>
    </source>
</evidence>
<dbReference type="GeneID" id="20194499"/>
<dbReference type="SUPFAM" id="SSF47220">
    <property type="entry name" value="alpha-catenin/vinculin-like"/>
    <property type="match status" value="3"/>
</dbReference>
<dbReference type="GO" id="GO:0051015">
    <property type="term" value="F:actin filament binding"/>
    <property type="evidence" value="ECO:0000318"/>
    <property type="project" value="GO_Central"/>
</dbReference>
<evidence type="ECO:0000256" key="5">
    <source>
        <dbReference type="ARBA" id="ARBA00022889"/>
    </source>
</evidence>
<dbReference type="KEGG" id="hro:HELRODRAFT_101461"/>
<organism evidence="8 9">
    <name type="scientific">Helobdella robusta</name>
    <name type="common">Californian leech</name>
    <dbReference type="NCBI Taxonomy" id="6412"/>
    <lineage>
        <taxon>Eukaryota</taxon>
        <taxon>Metazoa</taxon>
        <taxon>Spiralia</taxon>
        <taxon>Lophotrochozoa</taxon>
        <taxon>Annelida</taxon>
        <taxon>Clitellata</taxon>
        <taxon>Hirudinea</taxon>
        <taxon>Rhynchobdellida</taxon>
        <taxon>Glossiphoniidae</taxon>
        <taxon>Helobdella</taxon>
    </lineage>
</organism>